<dbReference type="Gene3D" id="3.80.20.20">
    <property type="entry name" value="Receptor L-domain"/>
    <property type="match status" value="2"/>
</dbReference>
<keyword evidence="4" id="KW-0808">Transferase</keyword>
<evidence type="ECO:0000256" key="10">
    <source>
        <dbReference type="ARBA" id="ARBA00023136"/>
    </source>
</evidence>
<evidence type="ECO:0000256" key="5">
    <source>
        <dbReference type="ARBA" id="ARBA00022692"/>
    </source>
</evidence>
<dbReference type="InterPro" id="IPR020635">
    <property type="entry name" value="Tyr_kinase_cat_dom"/>
</dbReference>
<accession>A0ABN7RWV3</accession>
<comment type="catalytic activity">
    <reaction evidence="14">
        <text>L-tyrosyl-[protein] + ATP = O-phospho-L-tyrosyl-[protein] + ADP + H(+)</text>
        <dbReference type="Rhea" id="RHEA:10596"/>
        <dbReference type="Rhea" id="RHEA-COMP:10136"/>
        <dbReference type="Rhea" id="RHEA-COMP:20101"/>
        <dbReference type="ChEBI" id="CHEBI:15378"/>
        <dbReference type="ChEBI" id="CHEBI:30616"/>
        <dbReference type="ChEBI" id="CHEBI:46858"/>
        <dbReference type="ChEBI" id="CHEBI:61978"/>
        <dbReference type="ChEBI" id="CHEBI:456216"/>
        <dbReference type="EC" id="2.7.10.1"/>
    </reaction>
</comment>
<keyword evidence="8 15" id="KW-0067">ATP-binding</keyword>
<dbReference type="PROSITE" id="PS00109">
    <property type="entry name" value="PROTEIN_KINASE_TYR"/>
    <property type="match status" value="1"/>
</dbReference>
<dbReference type="InterPro" id="IPR036941">
    <property type="entry name" value="Rcpt_L-dom_sf"/>
</dbReference>
<dbReference type="PROSITE" id="PS00107">
    <property type="entry name" value="PROTEIN_KINASE_ATP"/>
    <property type="match status" value="1"/>
</dbReference>
<evidence type="ECO:0000256" key="18">
    <source>
        <dbReference type="SAM" id="SignalP"/>
    </source>
</evidence>
<keyword evidence="11" id="KW-0829">Tyrosine-protein kinase</keyword>
<dbReference type="CDD" id="cd00064">
    <property type="entry name" value="FU"/>
    <property type="match status" value="3"/>
</dbReference>
<dbReference type="Pfam" id="PF07714">
    <property type="entry name" value="PK_Tyr_Ser-Thr"/>
    <property type="match status" value="1"/>
</dbReference>
<evidence type="ECO:0000256" key="4">
    <source>
        <dbReference type="ARBA" id="ARBA00022679"/>
    </source>
</evidence>
<evidence type="ECO:0000256" key="1">
    <source>
        <dbReference type="ARBA" id="ARBA00004479"/>
    </source>
</evidence>
<evidence type="ECO:0000256" key="17">
    <source>
        <dbReference type="SAM" id="Phobius"/>
    </source>
</evidence>
<keyword evidence="18" id="KW-0732">Signal</keyword>
<dbReference type="InterPro" id="IPR009030">
    <property type="entry name" value="Growth_fac_rcpt_cys_sf"/>
</dbReference>
<dbReference type="Gene3D" id="1.10.510.10">
    <property type="entry name" value="Transferase(Phosphotransferase) domain 1"/>
    <property type="match status" value="1"/>
</dbReference>
<keyword evidence="21" id="KW-1185">Reference proteome</keyword>
<dbReference type="InterPro" id="IPR011009">
    <property type="entry name" value="Kinase-like_dom_sf"/>
</dbReference>
<comment type="subcellular location">
    <subcellularLocation>
        <location evidence="1">Membrane</location>
        <topology evidence="1">Single-pass type I membrane protein</topology>
    </subcellularLocation>
</comment>
<dbReference type="Pfam" id="PF01030">
    <property type="entry name" value="Recep_L_domain"/>
    <property type="match status" value="2"/>
</dbReference>
<evidence type="ECO:0000313" key="21">
    <source>
        <dbReference type="Proteomes" id="UP001158576"/>
    </source>
</evidence>
<feature type="signal peptide" evidence="18">
    <location>
        <begin position="1"/>
        <end position="21"/>
    </location>
</feature>
<dbReference type="SUPFAM" id="SSF56112">
    <property type="entry name" value="Protein kinase-like (PK-like)"/>
    <property type="match status" value="1"/>
</dbReference>
<dbReference type="InterPro" id="IPR017441">
    <property type="entry name" value="Protein_kinase_ATP_BS"/>
</dbReference>
<dbReference type="SMART" id="SM00219">
    <property type="entry name" value="TyrKc"/>
    <property type="match status" value="1"/>
</dbReference>
<evidence type="ECO:0000256" key="12">
    <source>
        <dbReference type="ARBA" id="ARBA00023170"/>
    </source>
</evidence>
<feature type="compositionally biased region" description="Low complexity" evidence="16">
    <location>
        <begin position="1242"/>
        <end position="1256"/>
    </location>
</feature>
<evidence type="ECO:0000256" key="6">
    <source>
        <dbReference type="ARBA" id="ARBA00022741"/>
    </source>
</evidence>
<gene>
    <name evidence="20" type="ORF">OKIOD_LOCUS2352</name>
</gene>
<dbReference type="PROSITE" id="PS50011">
    <property type="entry name" value="PROTEIN_KINASE_DOM"/>
    <property type="match status" value="1"/>
</dbReference>
<evidence type="ECO:0000256" key="7">
    <source>
        <dbReference type="ARBA" id="ARBA00022777"/>
    </source>
</evidence>
<name>A0ABN7RWV3_OIKDI</name>
<evidence type="ECO:0000313" key="20">
    <source>
        <dbReference type="EMBL" id="CAG5085020.1"/>
    </source>
</evidence>
<dbReference type="PRINTS" id="PR00109">
    <property type="entry name" value="TYRKINASE"/>
</dbReference>
<dbReference type="SUPFAM" id="SSF52058">
    <property type="entry name" value="L domain-like"/>
    <property type="match status" value="2"/>
</dbReference>
<dbReference type="Proteomes" id="UP001158576">
    <property type="component" value="Chromosome PAR"/>
</dbReference>
<protein>
    <recommendedName>
        <fullName evidence="2">receptor protein-tyrosine kinase</fullName>
        <ecNumber evidence="2">2.7.10.1</ecNumber>
    </recommendedName>
</protein>
<organism evidence="20 21">
    <name type="scientific">Oikopleura dioica</name>
    <name type="common">Tunicate</name>
    <dbReference type="NCBI Taxonomy" id="34765"/>
    <lineage>
        <taxon>Eukaryota</taxon>
        <taxon>Metazoa</taxon>
        <taxon>Chordata</taxon>
        <taxon>Tunicata</taxon>
        <taxon>Appendicularia</taxon>
        <taxon>Copelata</taxon>
        <taxon>Oikopleuridae</taxon>
        <taxon>Oikopleura</taxon>
    </lineage>
</organism>
<keyword evidence="12" id="KW-0675">Receptor</keyword>
<evidence type="ECO:0000256" key="14">
    <source>
        <dbReference type="ARBA" id="ARBA00051243"/>
    </source>
</evidence>
<feature type="binding site" evidence="15">
    <location>
        <position position="902"/>
    </location>
    <ligand>
        <name>ATP</name>
        <dbReference type="ChEBI" id="CHEBI:30616"/>
    </ligand>
</feature>
<evidence type="ECO:0000259" key="19">
    <source>
        <dbReference type="PROSITE" id="PS50011"/>
    </source>
</evidence>
<evidence type="ECO:0000256" key="9">
    <source>
        <dbReference type="ARBA" id="ARBA00022989"/>
    </source>
</evidence>
<keyword evidence="10 17" id="KW-0472">Membrane</keyword>
<evidence type="ECO:0000256" key="2">
    <source>
        <dbReference type="ARBA" id="ARBA00011902"/>
    </source>
</evidence>
<feature type="compositionally biased region" description="Polar residues" evidence="16">
    <location>
        <begin position="1195"/>
        <end position="1216"/>
    </location>
</feature>
<evidence type="ECO:0000256" key="8">
    <source>
        <dbReference type="ARBA" id="ARBA00022840"/>
    </source>
</evidence>
<evidence type="ECO:0000256" key="16">
    <source>
        <dbReference type="SAM" id="MobiDB-lite"/>
    </source>
</evidence>
<feature type="domain" description="Protein kinase" evidence="19">
    <location>
        <begin position="864"/>
        <end position="1128"/>
    </location>
</feature>
<reference evidence="20 21" key="1">
    <citation type="submission" date="2021-04" db="EMBL/GenBank/DDBJ databases">
        <authorList>
            <person name="Bliznina A."/>
        </authorList>
    </citation>
    <scope>NUCLEOTIDE SEQUENCE [LARGE SCALE GENOMIC DNA]</scope>
</reference>
<dbReference type="Pfam" id="PF00757">
    <property type="entry name" value="Furin-like"/>
    <property type="match status" value="1"/>
</dbReference>
<evidence type="ECO:0000256" key="15">
    <source>
        <dbReference type="PROSITE-ProRule" id="PRU10141"/>
    </source>
</evidence>
<sequence>MKKTLFQYFSVFCWLVGFIQAKRCLGDFWNLHASGGNVIKSQIIQTKIAKRKECTVIDGNVLLLEADSDDFDFSGLQNIERITGILLISNLTVDNFSMKSLRVIEGNNADHKSLPECRRNGCSLIVKDNHFKTFSFPKLTEISKGDVVFKNNHELCYFWNNIAWAQILHSDYRAAGRAYWLDRKKWSKCPKCDKECNNFCWPNGHCQMANLYCPNSNFNGTVNRCSALQKEEKDNFAVVKTPEEYCCHSECKGGCSGPRASDCYLCKNKINNVTGECVAECPRLYSQKDGFLVRNEDVLYEFGNRCLSRCPVNTFVYDSMCLTECPDGHTYKTDQSGNGNGHCEPCKDGHCPKPCVGLNHSKWESQVRAKFAKEVANISADSFEVSWAATLNSKTITLFEDCEVVIGSLSFLVHTFSDTKEHGVEKITEEHLKYLKGIKRIMGYLVIEVWPFKNFEAFGNLEVIDGFHGKLHSQVKGSSDSALFISAGNNRTHNRSETSKSVGFNGLKKISHGNAILIEMGEACPLKTINWKSILKKPVPRPNNSYKDGVYIAKKSSVIAAQDPKSECVNFQCHPECTTDGCWSDDAFGCVRCRNAVYNGKCKSSCDKELEEDGTLLYEELVYDELTEESKRQCQPCSPLCKLGCFGPSPQQCRACNYGWISGEDSSSSSSRGQLECLAEGESCPLDYFMDEETKECKVCSTRCTAQAGCTGDGDFLGAGGCNHCDGISVESTEEGSMHICRLRSQECPEDHFKCDMHQNETCQLEPELQNIIDTLEPESICFQCSLKYTGCNKCNADRCQQYKFTKWILWVVVVVLAIFLGQFIGLTLYKRHLIQKRDRDELEPLALLPPNLQKLLLIKEEALDLRKELGKGAFGVVHRGLWRPDFEGQDPKIETITVAIKTLNEPKASILEEAMTMAACEHPNLVQLIGICQSDPPKIITEFIPRGDALSYIRRKKENVRPAQLVSWCRQIADGMAYLSETKEGQKLVHRDLAARNVLVKTPHYVKIADFGLAQLVKTKNSEFKEVGGRMPLKWLAVECVKRGIYSTRSDVWSFGVTIWELLTYGKKPYQNVQASKLMMLLESGGRLEQPDNCSTEFYTLMLQCWLIDPAQRPIFTELAEKLTEWEKDPTRYVTPSSFRHSSVRTQLTSLGSSLHQEDYFDEPDYIDEDDACDPNNYINEMEGDSRNSREESYYQNATIEQPQPRTPSDFQSESWLDPVPVQPSWRQKRHHNFNSSLPQTSTSSWGSTNNTTPTEPMYANVNNNFEPLHHNGVQKQDDVKNDSEVFKKPEKPLGSRKLKDDEKRALINGSDEIEETSLS</sequence>
<dbReference type="EMBL" id="OU015568">
    <property type="protein sequence ID" value="CAG5085020.1"/>
    <property type="molecule type" value="Genomic_DNA"/>
</dbReference>
<evidence type="ECO:0000256" key="3">
    <source>
        <dbReference type="ARBA" id="ARBA00022553"/>
    </source>
</evidence>
<keyword evidence="3" id="KW-0597">Phosphoprotein</keyword>
<dbReference type="Gene3D" id="2.10.220.10">
    <property type="entry name" value="Hormone Receptor, Insulin-like Growth Factor Receptor 1, Chain A, domain 2"/>
    <property type="match status" value="2"/>
</dbReference>
<dbReference type="InterPro" id="IPR006212">
    <property type="entry name" value="Furin_repeat"/>
</dbReference>
<dbReference type="Gene3D" id="3.30.200.20">
    <property type="entry name" value="Phosphorylase Kinase, domain 1"/>
    <property type="match status" value="1"/>
</dbReference>
<dbReference type="SMART" id="SM00261">
    <property type="entry name" value="FU"/>
    <property type="match status" value="4"/>
</dbReference>
<proteinExistence type="predicted"/>
<keyword evidence="13" id="KW-0325">Glycoprotein</keyword>
<dbReference type="EC" id="2.7.10.1" evidence="2"/>
<dbReference type="PANTHER" id="PTHR24416">
    <property type="entry name" value="TYROSINE-PROTEIN KINASE RECEPTOR"/>
    <property type="match status" value="1"/>
</dbReference>
<dbReference type="InterPro" id="IPR006211">
    <property type="entry name" value="Furin-like_Cys-rich_dom"/>
</dbReference>
<dbReference type="InterPro" id="IPR000494">
    <property type="entry name" value="Rcpt_L-dom"/>
</dbReference>
<feature type="compositionally biased region" description="Basic and acidic residues" evidence="16">
    <location>
        <begin position="1185"/>
        <end position="1194"/>
    </location>
</feature>
<dbReference type="InterPro" id="IPR000719">
    <property type="entry name" value="Prot_kinase_dom"/>
</dbReference>
<keyword evidence="6 15" id="KW-0547">Nucleotide-binding</keyword>
<keyword evidence="9 17" id="KW-1133">Transmembrane helix</keyword>
<feature type="region of interest" description="Disordered" evidence="16">
    <location>
        <begin position="1174"/>
        <end position="1321"/>
    </location>
</feature>
<dbReference type="PANTHER" id="PTHR24416:SF566">
    <property type="entry name" value="EPIDERMAL GROWTH FACTOR RECEPTOR"/>
    <property type="match status" value="1"/>
</dbReference>
<dbReference type="SUPFAM" id="SSF57184">
    <property type="entry name" value="Growth factor receptor domain"/>
    <property type="match status" value="2"/>
</dbReference>
<keyword evidence="5 17" id="KW-0812">Transmembrane</keyword>
<keyword evidence="7" id="KW-0418">Kinase</keyword>
<dbReference type="InterPro" id="IPR001245">
    <property type="entry name" value="Ser-Thr/Tyr_kinase_cat_dom"/>
</dbReference>
<feature type="compositionally biased region" description="Basic and acidic residues" evidence="16">
    <location>
        <begin position="1277"/>
        <end position="1307"/>
    </location>
</feature>
<evidence type="ECO:0000256" key="11">
    <source>
        <dbReference type="ARBA" id="ARBA00023137"/>
    </source>
</evidence>
<evidence type="ECO:0000256" key="13">
    <source>
        <dbReference type="ARBA" id="ARBA00023180"/>
    </source>
</evidence>
<dbReference type="InterPro" id="IPR050122">
    <property type="entry name" value="RTK"/>
</dbReference>
<feature type="transmembrane region" description="Helical" evidence="17">
    <location>
        <begin position="808"/>
        <end position="830"/>
    </location>
</feature>
<feature type="chain" id="PRO_5047434565" description="receptor protein-tyrosine kinase" evidence="18">
    <location>
        <begin position="22"/>
        <end position="1321"/>
    </location>
</feature>
<dbReference type="InterPro" id="IPR008266">
    <property type="entry name" value="Tyr_kinase_AS"/>
</dbReference>